<organism evidence="1 2">
    <name type="scientific">Candidatus Schekmanbacteria bacterium RBG_13_48_7</name>
    <dbReference type="NCBI Taxonomy" id="1817878"/>
    <lineage>
        <taxon>Bacteria</taxon>
        <taxon>Candidatus Schekmaniibacteriota</taxon>
    </lineage>
</organism>
<dbReference type="EMBL" id="MGDD01000094">
    <property type="protein sequence ID" value="OGL47183.1"/>
    <property type="molecule type" value="Genomic_DNA"/>
</dbReference>
<proteinExistence type="predicted"/>
<dbReference type="AlphaFoldDB" id="A0A1F7S044"/>
<reference evidence="1 2" key="1">
    <citation type="journal article" date="2016" name="Nat. Commun.">
        <title>Thousands of microbial genomes shed light on interconnected biogeochemical processes in an aquifer system.</title>
        <authorList>
            <person name="Anantharaman K."/>
            <person name="Brown C.T."/>
            <person name="Hug L.A."/>
            <person name="Sharon I."/>
            <person name="Castelle C.J."/>
            <person name="Probst A.J."/>
            <person name="Thomas B.C."/>
            <person name="Singh A."/>
            <person name="Wilkins M.J."/>
            <person name="Karaoz U."/>
            <person name="Brodie E.L."/>
            <person name="Williams K.H."/>
            <person name="Hubbard S.S."/>
            <person name="Banfield J.F."/>
        </authorList>
    </citation>
    <scope>NUCLEOTIDE SEQUENCE [LARGE SCALE GENOMIC DNA]</scope>
</reference>
<comment type="caution">
    <text evidence="1">The sequence shown here is derived from an EMBL/GenBank/DDBJ whole genome shotgun (WGS) entry which is preliminary data.</text>
</comment>
<accession>A0A1F7S044</accession>
<gene>
    <name evidence="1" type="ORF">A2161_14415</name>
</gene>
<evidence type="ECO:0000313" key="1">
    <source>
        <dbReference type="EMBL" id="OGL47183.1"/>
    </source>
</evidence>
<protein>
    <submittedName>
        <fullName evidence="1">Uncharacterized protein</fullName>
    </submittedName>
</protein>
<sequence length="89" mass="10216">MGGSIQALKAWEREWDWLPWVSKTQPTTTVIKPHRSFTHELTPLNLHKSKKLLSKNCDKVILEFLGYCQPVTALKSEIVTFAKPRGQII</sequence>
<name>A0A1F7S044_9BACT</name>
<evidence type="ECO:0000313" key="2">
    <source>
        <dbReference type="Proteomes" id="UP000179266"/>
    </source>
</evidence>
<dbReference type="Proteomes" id="UP000179266">
    <property type="component" value="Unassembled WGS sequence"/>
</dbReference>